<evidence type="ECO:0000313" key="3">
    <source>
        <dbReference type="Proteomes" id="UP000245698"/>
    </source>
</evidence>
<feature type="region of interest" description="Disordered" evidence="1">
    <location>
        <begin position="1"/>
        <end position="59"/>
    </location>
</feature>
<dbReference type="Gene3D" id="1.10.1220.10">
    <property type="entry name" value="Met repressor-like"/>
    <property type="match status" value="1"/>
</dbReference>
<dbReference type="InterPro" id="IPR013321">
    <property type="entry name" value="Arc_rbn_hlx_hlx"/>
</dbReference>
<feature type="compositionally biased region" description="Basic and acidic residues" evidence="1">
    <location>
        <begin position="35"/>
        <end position="59"/>
    </location>
</feature>
<reference evidence="3" key="1">
    <citation type="submission" date="2016-12" db="EMBL/GenBank/DDBJ databases">
        <authorList>
            <person name="Brunel B."/>
        </authorList>
    </citation>
    <scope>NUCLEOTIDE SEQUENCE [LARGE SCALE GENOMIC DNA]</scope>
</reference>
<dbReference type="Proteomes" id="UP000245698">
    <property type="component" value="Unassembled WGS sequence"/>
</dbReference>
<keyword evidence="3" id="KW-1185">Reference proteome</keyword>
<gene>
    <name evidence="2" type="ORF">BQ8482_360173</name>
</gene>
<dbReference type="GO" id="GO:0006355">
    <property type="term" value="P:regulation of DNA-templated transcription"/>
    <property type="evidence" value="ECO:0007669"/>
    <property type="project" value="InterPro"/>
</dbReference>
<organism evidence="2 3">
    <name type="scientific">Mesorhizobium delmotii</name>
    <dbReference type="NCBI Taxonomy" id="1631247"/>
    <lineage>
        <taxon>Bacteria</taxon>
        <taxon>Pseudomonadati</taxon>
        <taxon>Pseudomonadota</taxon>
        <taxon>Alphaproteobacteria</taxon>
        <taxon>Hyphomicrobiales</taxon>
        <taxon>Phyllobacteriaceae</taxon>
        <taxon>Mesorhizobium</taxon>
    </lineage>
</organism>
<sequence>MDNNAKKDALLSVMQPASPALPKLSRPKLELSGTDIRKVKEAGEKRDPVAGKSLREDKKEPTTIYVAAKDKRRLRLLAASEGRRVNDYYVEAVNDFLEKHADRLPKM</sequence>
<dbReference type="EMBL" id="FUIG01000044">
    <property type="protein sequence ID" value="SJM33772.1"/>
    <property type="molecule type" value="Genomic_DNA"/>
</dbReference>
<proteinExistence type="predicted"/>
<dbReference type="AlphaFoldDB" id="A0A2P9ARI9"/>
<name>A0A2P9ARI9_9HYPH</name>
<accession>A0A2P9ARI9</accession>
<protein>
    <submittedName>
        <fullName evidence="2">Uncharacterized protein</fullName>
    </submittedName>
</protein>
<dbReference type="RefSeq" id="WP_123150433.1">
    <property type="nucleotide sequence ID" value="NZ_FUIG01000044.1"/>
</dbReference>
<evidence type="ECO:0000313" key="2">
    <source>
        <dbReference type="EMBL" id="SJM33772.1"/>
    </source>
</evidence>
<evidence type="ECO:0000256" key="1">
    <source>
        <dbReference type="SAM" id="MobiDB-lite"/>
    </source>
</evidence>